<accession>A0AAF5DBH2</accession>
<dbReference type="Proteomes" id="UP000035681">
    <property type="component" value="Unplaced"/>
</dbReference>
<protein>
    <submittedName>
        <fullName evidence="5">Ataxin-2 C-terminal domain-containing protein</fullName>
    </submittedName>
</protein>
<dbReference type="GO" id="GO:0008270">
    <property type="term" value="F:zinc ion binding"/>
    <property type="evidence" value="ECO:0007669"/>
    <property type="project" value="UniProtKB-KW"/>
</dbReference>
<keyword evidence="1" id="KW-0863">Zinc-finger</keyword>
<name>A0AAF5DBH2_STRER</name>
<feature type="compositionally biased region" description="Polar residues" evidence="2">
    <location>
        <begin position="422"/>
        <end position="444"/>
    </location>
</feature>
<feature type="compositionally biased region" description="Polar residues" evidence="2">
    <location>
        <begin position="456"/>
        <end position="481"/>
    </location>
</feature>
<dbReference type="WBParaSite" id="TCONS_00009287.p1">
    <property type="protein sequence ID" value="TCONS_00009287.p1"/>
    <property type="gene ID" value="XLOC_007115"/>
</dbReference>
<keyword evidence="1" id="KW-0479">Metal-binding</keyword>
<reference evidence="5" key="1">
    <citation type="submission" date="2024-02" db="UniProtKB">
        <authorList>
            <consortium name="WormBaseParasite"/>
        </authorList>
    </citation>
    <scope>IDENTIFICATION</scope>
</reference>
<dbReference type="InterPro" id="IPR013087">
    <property type="entry name" value="Znf_C2H2_type"/>
</dbReference>
<proteinExistence type="predicted"/>
<keyword evidence="1" id="KW-0862">Zinc</keyword>
<keyword evidence="4" id="KW-1185">Reference proteome</keyword>
<dbReference type="PROSITE" id="PS00028">
    <property type="entry name" value="ZINC_FINGER_C2H2_1"/>
    <property type="match status" value="1"/>
</dbReference>
<feature type="region of interest" description="Disordered" evidence="2">
    <location>
        <begin position="419"/>
        <end position="484"/>
    </location>
</feature>
<dbReference type="PROSITE" id="PS50157">
    <property type="entry name" value="ZINC_FINGER_C2H2_2"/>
    <property type="match status" value="1"/>
</dbReference>
<evidence type="ECO:0000256" key="1">
    <source>
        <dbReference type="PROSITE-ProRule" id="PRU00042"/>
    </source>
</evidence>
<feature type="domain" description="C2H2-type" evidence="3">
    <location>
        <begin position="305"/>
        <end position="335"/>
    </location>
</feature>
<organism evidence="4 5">
    <name type="scientific">Strongyloides stercoralis</name>
    <name type="common">Threadworm</name>
    <dbReference type="NCBI Taxonomy" id="6248"/>
    <lineage>
        <taxon>Eukaryota</taxon>
        <taxon>Metazoa</taxon>
        <taxon>Ecdysozoa</taxon>
        <taxon>Nematoda</taxon>
        <taxon>Chromadorea</taxon>
        <taxon>Rhabditida</taxon>
        <taxon>Tylenchina</taxon>
        <taxon>Panagrolaimomorpha</taxon>
        <taxon>Strongyloidoidea</taxon>
        <taxon>Strongyloididae</taxon>
        <taxon>Strongyloides</taxon>
    </lineage>
</organism>
<dbReference type="AlphaFoldDB" id="A0AAF5DBH2"/>
<evidence type="ECO:0000259" key="3">
    <source>
        <dbReference type="PROSITE" id="PS50157"/>
    </source>
</evidence>
<evidence type="ECO:0000256" key="2">
    <source>
        <dbReference type="SAM" id="MobiDB-lite"/>
    </source>
</evidence>
<evidence type="ECO:0000313" key="5">
    <source>
        <dbReference type="WBParaSite" id="TCONS_00009287.p1"/>
    </source>
</evidence>
<sequence>MAVEIIGDDSDCDLKIDESFDENDMSTPGFFASHTSIRTINCVSPNNILTRSPSSVSGNEKFVSSSLQNTFKNEISNRFSTSNNIISSTSQQKIDALLPIKTSLSDDTKIIENHKDKTFCSDSSNSTIDTKDCNIVTCDIEDKNSTSIEMGPSAKKRKHYLEIDSKFSNTQERHSETDNFQLEISKRKNESAHFLNVKFHYKFNSSIFISTEVNNQEMHGVLMPGGITNISLSNNKNEKGIENLDPTVSKNYILDDKIIKEENMLSSKVCQQSDDQIPSTSNEEGKFSSSSVSTFAELKDKGTVMTCPLGNCKYQFTNLIDVYEHLKNKHTHEKSTFKEEVQTNIEPVKYSTIGTMTDMIITEKISPVIHNQSNVKVNSKMENSKIDGMSSLIQGNMVDPKTIMASSVNSFNFQPPGMPSLVKNNLGQSTNSSTASTPIKQSDGGTKHKIHELKPNPSNVSPSILKTSRANSTSNGLSNYQIDPLRPSSVSTSLANHTGMTMGLNPFAFPPGTNPFAGMTPQLGLHNQGNNTNQMMNMFNPMVMQAAAAAQMRNQMFMMPNIGMQGGQIPEQIAIQMAMLGQMPQK</sequence>
<evidence type="ECO:0000313" key="4">
    <source>
        <dbReference type="Proteomes" id="UP000035681"/>
    </source>
</evidence>